<dbReference type="SUPFAM" id="SSF143120">
    <property type="entry name" value="YefM-like"/>
    <property type="match status" value="1"/>
</dbReference>
<dbReference type="AlphaFoldDB" id="A0AAU7C989"/>
<dbReference type="EMBL" id="CP155447">
    <property type="protein sequence ID" value="XBH01707.1"/>
    <property type="molecule type" value="Genomic_DNA"/>
</dbReference>
<evidence type="ECO:0000256" key="2">
    <source>
        <dbReference type="RuleBase" id="RU362080"/>
    </source>
</evidence>
<dbReference type="RefSeq" id="WP_406694451.1">
    <property type="nucleotide sequence ID" value="NZ_CP155447.1"/>
</dbReference>
<reference evidence="3" key="1">
    <citation type="submission" date="2024-05" db="EMBL/GenBank/DDBJ databases">
        <title>Planctomycetes of the genus Singulisphaera possess chitinolytic capabilities.</title>
        <authorList>
            <person name="Ivanova A."/>
        </authorList>
    </citation>
    <scope>NUCLEOTIDE SEQUENCE</scope>
    <source>
        <strain evidence="3">Ch08T</strain>
    </source>
</reference>
<organism evidence="3">
    <name type="scientific">Singulisphaera sp. Ch08</name>
    <dbReference type="NCBI Taxonomy" id="3120278"/>
    <lineage>
        <taxon>Bacteria</taxon>
        <taxon>Pseudomonadati</taxon>
        <taxon>Planctomycetota</taxon>
        <taxon>Planctomycetia</taxon>
        <taxon>Isosphaerales</taxon>
        <taxon>Isosphaeraceae</taxon>
        <taxon>Singulisphaera</taxon>
    </lineage>
</organism>
<comment type="function">
    <text evidence="2">Antitoxin component of a type II toxin-antitoxin (TA) system.</text>
</comment>
<comment type="similarity">
    <text evidence="1 2">Belongs to the phD/YefM antitoxin family.</text>
</comment>
<protein>
    <recommendedName>
        <fullName evidence="2">Antitoxin</fullName>
    </recommendedName>
</protein>
<accession>A0AAU7C989</accession>
<name>A0AAU7C989_9BACT</name>
<dbReference type="InterPro" id="IPR006442">
    <property type="entry name" value="Antitoxin_Phd/YefM"/>
</dbReference>
<dbReference type="Pfam" id="PF02604">
    <property type="entry name" value="PhdYeFM_antitox"/>
    <property type="match status" value="1"/>
</dbReference>
<gene>
    <name evidence="3" type="ORF">V5E97_25590</name>
</gene>
<proteinExistence type="inferred from homology"/>
<sequence length="96" mass="10870">MLDLNRDIDSLSNFKRNTPEFLRQLKESGHPVVLTINGKAELVVQDSASYQRLLELEEKAERMEALQASLADMKAGRVIPAESMLAEMRQILAEKQ</sequence>
<dbReference type="InterPro" id="IPR036165">
    <property type="entry name" value="YefM-like_sf"/>
</dbReference>
<evidence type="ECO:0000313" key="3">
    <source>
        <dbReference type="EMBL" id="XBH01707.1"/>
    </source>
</evidence>
<evidence type="ECO:0000256" key="1">
    <source>
        <dbReference type="ARBA" id="ARBA00009981"/>
    </source>
</evidence>